<dbReference type="PROSITE" id="PS50222">
    <property type="entry name" value="EF_HAND_2"/>
    <property type="match status" value="2"/>
</dbReference>
<reference evidence="3" key="1">
    <citation type="submission" date="2021-01" db="EMBL/GenBank/DDBJ databases">
        <authorList>
            <person name="Corre E."/>
            <person name="Pelletier E."/>
            <person name="Niang G."/>
            <person name="Scheremetjew M."/>
            <person name="Finn R."/>
            <person name="Kale V."/>
            <person name="Holt S."/>
            <person name="Cochrane G."/>
            <person name="Meng A."/>
            <person name="Brown T."/>
            <person name="Cohen L."/>
        </authorList>
    </citation>
    <scope>NUCLEOTIDE SEQUENCE</scope>
    <source>
        <strain evidence="3">CCMP 2712</strain>
    </source>
</reference>
<proteinExistence type="predicted"/>
<dbReference type="SUPFAM" id="SSF47473">
    <property type="entry name" value="EF-hand"/>
    <property type="match status" value="1"/>
</dbReference>
<dbReference type="EMBL" id="HBKN01046750">
    <property type="protein sequence ID" value="CAE2336515.1"/>
    <property type="molecule type" value="Transcribed_RNA"/>
</dbReference>
<gene>
    <name evidence="3" type="ORF">GTHE00462_LOCUS36509</name>
</gene>
<name>A0A7S4PJS5_GUITH</name>
<keyword evidence="1" id="KW-0106">Calcium</keyword>
<accession>A0A7S4PJS5</accession>
<evidence type="ECO:0000259" key="2">
    <source>
        <dbReference type="PROSITE" id="PS50222"/>
    </source>
</evidence>
<dbReference type="SMART" id="SM00054">
    <property type="entry name" value="EFh"/>
    <property type="match status" value="2"/>
</dbReference>
<feature type="domain" description="EF-hand" evidence="2">
    <location>
        <begin position="131"/>
        <end position="166"/>
    </location>
</feature>
<organism evidence="3">
    <name type="scientific">Guillardia theta</name>
    <name type="common">Cryptophyte</name>
    <name type="synonym">Cryptomonas phi</name>
    <dbReference type="NCBI Taxonomy" id="55529"/>
    <lineage>
        <taxon>Eukaryota</taxon>
        <taxon>Cryptophyceae</taxon>
        <taxon>Pyrenomonadales</taxon>
        <taxon>Geminigeraceae</taxon>
        <taxon>Guillardia</taxon>
    </lineage>
</organism>
<dbReference type="InterPro" id="IPR011992">
    <property type="entry name" value="EF-hand-dom_pair"/>
</dbReference>
<protein>
    <recommendedName>
        <fullName evidence="2">EF-hand domain-containing protein</fullName>
    </recommendedName>
</protein>
<evidence type="ECO:0000256" key="1">
    <source>
        <dbReference type="ARBA" id="ARBA00022837"/>
    </source>
</evidence>
<dbReference type="AlphaFoldDB" id="A0A7S4PJS5"/>
<dbReference type="GO" id="GO:0005509">
    <property type="term" value="F:calcium ion binding"/>
    <property type="evidence" value="ECO:0007669"/>
    <property type="project" value="InterPro"/>
</dbReference>
<dbReference type="InterPro" id="IPR018247">
    <property type="entry name" value="EF_Hand_1_Ca_BS"/>
</dbReference>
<dbReference type="PROSITE" id="PS00018">
    <property type="entry name" value="EF_HAND_1"/>
    <property type="match status" value="2"/>
</dbReference>
<evidence type="ECO:0000313" key="3">
    <source>
        <dbReference type="EMBL" id="CAE2336515.1"/>
    </source>
</evidence>
<feature type="domain" description="EF-hand" evidence="2">
    <location>
        <begin position="180"/>
        <end position="215"/>
    </location>
</feature>
<dbReference type="Gene3D" id="1.10.238.10">
    <property type="entry name" value="EF-hand"/>
    <property type="match status" value="1"/>
</dbReference>
<dbReference type="InterPro" id="IPR002048">
    <property type="entry name" value="EF_hand_dom"/>
</dbReference>
<sequence length="280" mass="31703">MANQQLLPSRLLLLSCIALVALLFLVRLSSVSRPSSLDEVWVPVDQVRSFRPLRGAEDFNLMTSHLKRGLHALRFNPQPMLKARVATAPSNIDYFYVDRPLQPPKQEAQYLVCQQSKVDYNRLLQAGQISKEEQELHEIFDYVDSDHSGCVTGYELYMFSVQLSKVLPQDECLSNPACGLSYSDCAQIILAMDADGNNMIDFFELEQFLILKTVFDSVDHGHIGTISTGELCEALMKLGRQTADCRERLMYSWGGEKRFDFMDFKNFLVNSEPAKSSIGL</sequence>